<evidence type="ECO:0000313" key="1">
    <source>
        <dbReference type="EMBL" id="KAI3709451.1"/>
    </source>
</evidence>
<reference evidence="2" key="1">
    <citation type="journal article" date="2022" name="Mol. Ecol. Resour.">
        <title>The genomes of chicory, endive, great burdock and yacon provide insights into Asteraceae palaeo-polyploidization history and plant inulin production.</title>
        <authorList>
            <person name="Fan W."/>
            <person name="Wang S."/>
            <person name="Wang H."/>
            <person name="Wang A."/>
            <person name="Jiang F."/>
            <person name="Liu H."/>
            <person name="Zhao H."/>
            <person name="Xu D."/>
            <person name="Zhang Y."/>
        </authorList>
    </citation>
    <scope>NUCLEOTIDE SEQUENCE [LARGE SCALE GENOMIC DNA]</scope>
    <source>
        <strain evidence="2">cv. Punajuju</strain>
    </source>
</reference>
<gene>
    <name evidence="1" type="ORF">L2E82_39213</name>
</gene>
<sequence>MPIRSSANPALNSWIQQQNLHRLPSLKQHFIHQKLKSPTISLHFSSSLNDSSKLVSRESSRCDSVGVSYSKRRNSLNDHIHHTQCSISCIEDDVLSKESDSRGMLFSSSGSNSNEECRVQIMLNGDGGGVGGGRICTGGGSDAEYHENDGTDAYYLNMVEANPGNSLILGNYAKYLKEVRCDFTKAKEYCSRSILANPNDGNVLSMYAELIWETQIDSASAESYFDLAIQASPHDCHVMASYAGFLWDSE</sequence>
<dbReference type="Proteomes" id="UP001055811">
    <property type="component" value="Linkage Group LG07"/>
</dbReference>
<protein>
    <submittedName>
        <fullName evidence="1">Uncharacterized protein</fullName>
    </submittedName>
</protein>
<evidence type="ECO:0000313" key="2">
    <source>
        <dbReference type="Proteomes" id="UP001055811"/>
    </source>
</evidence>
<organism evidence="1 2">
    <name type="scientific">Cichorium intybus</name>
    <name type="common">Chicory</name>
    <dbReference type="NCBI Taxonomy" id="13427"/>
    <lineage>
        <taxon>Eukaryota</taxon>
        <taxon>Viridiplantae</taxon>
        <taxon>Streptophyta</taxon>
        <taxon>Embryophyta</taxon>
        <taxon>Tracheophyta</taxon>
        <taxon>Spermatophyta</taxon>
        <taxon>Magnoliopsida</taxon>
        <taxon>eudicotyledons</taxon>
        <taxon>Gunneridae</taxon>
        <taxon>Pentapetalae</taxon>
        <taxon>asterids</taxon>
        <taxon>campanulids</taxon>
        <taxon>Asterales</taxon>
        <taxon>Asteraceae</taxon>
        <taxon>Cichorioideae</taxon>
        <taxon>Cichorieae</taxon>
        <taxon>Cichoriinae</taxon>
        <taxon>Cichorium</taxon>
    </lineage>
</organism>
<reference evidence="1 2" key="2">
    <citation type="journal article" date="2022" name="Mol. Ecol. Resour.">
        <title>The genomes of chicory, endive, great burdock and yacon provide insights into Asteraceae paleo-polyploidization history and plant inulin production.</title>
        <authorList>
            <person name="Fan W."/>
            <person name="Wang S."/>
            <person name="Wang H."/>
            <person name="Wang A."/>
            <person name="Jiang F."/>
            <person name="Liu H."/>
            <person name="Zhao H."/>
            <person name="Xu D."/>
            <person name="Zhang Y."/>
        </authorList>
    </citation>
    <scope>NUCLEOTIDE SEQUENCE [LARGE SCALE GENOMIC DNA]</scope>
    <source>
        <strain evidence="2">cv. Punajuju</strain>
        <tissue evidence="1">Leaves</tissue>
    </source>
</reference>
<keyword evidence="2" id="KW-1185">Reference proteome</keyword>
<comment type="caution">
    <text evidence="1">The sequence shown here is derived from an EMBL/GenBank/DDBJ whole genome shotgun (WGS) entry which is preliminary data.</text>
</comment>
<proteinExistence type="predicted"/>
<accession>A0ACB9AIX1</accession>
<name>A0ACB9AIX1_CICIN</name>
<dbReference type="EMBL" id="CM042015">
    <property type="protein sequence ID" value="KAI3709451.1"/>
    <property type="molecule type" value="Genomic_DNA"/>
</dbReference>